<proteinExistence type="predicted"/>
<dbReference type="Proteomes" id="UP000886998">
    <property type="component" value="Unassembled WGS sequence"/>
</dbReference>
<evidence type="ECO:0000256" key="1">
    <source>
        <dbReference type="SAM" id="MobiDB-lite"/>
    </source>
</evidence>
<organism evidence="2 3">
    <name type="scientific">Trichonephila inaurata madagascariensis</name>
    <dbReference type="NCBI Taxonomy" id="2747483"/>
    <lineage>
        <taxon>Eukaryota</taxon>
        <taxon>Metazoa</taxon>
        <taxon>Ecdysozoa</taxon>
        <taxon>Arthropoda</taxon>
        <taxon>Chelicerata</taxon>
        <taxon>Arachnida</taxon>
        <taxon>Araneae</taxon>
        <taxon>Araneomorphae</taxon>
        <taxon>Entelegynae</taxon>
        <taxon>Araneoidea</taxon>
        <taxon>Nephilidae</taxon>
        <taxon>Trichonephila</taxon>
        <taxon>Trichonephila inaurata</taxon>
    </lineage>
</organism>
<dbReference type="EMBL" id="BMAV01015030">
    <property type="protein sequence ID" value="GFY63970.1"/>
    <property type="molecule type" value="Genomic_DNA"/>
</dbReference>
<reference evidence="2" key="1">
    <citation type="submission" date="2020-08" db="EMBL/GenBank/DDBJ databases">
        <title>Multicomponent nature underlies the extraordinary mechanical properties of spider dragline silk.</title>
        <authorList>
            <person name="Kono N."/>
            <person name="Nakamura H."/>
            <person name="Mori M."/>
            <person name="Yoshida Y."/>
            <person name="Ohtoshi R."/>
            <person name="Malay A.D."/>
            <person name="Moran D.A.P."/>
            <person name="Tomita M."/>
            <person name="Numata K."/>
            <person name="Arakawa K."/>
        </authorList>
    </citation>
    <scope>NUCLEOTIDE SEQUENCE</scope>
</reference>
<sequence>MKGVKLIHRANNYGIEWPFSRPNHWDNPEQGKDTDEFQANENSQSNRHVIFVSNSHPVQNGMEGDKHFFLSLSYGELEFASGTEASFPEITFPLPVLRMGSLFYKIE</sequence>
<comment type="caution">
    <text evidence="2">The sequence shown here is derived from an EMBL/GenBank/DDBJ whole genome shotgun (WGS) entry which is preliminary data.</text>
</comment>
<dbReference type="AlphaFoldDB" id="A0A8X6Y0U7"/>
<name>A0A8X6Y0U7_9ARAC</name>
<evidence type="ECO:0000313" key="2">
    <source>
        <dbReference type="EMBL" id="GFY63970.1"/>
    </source>
</evidence>
<gene>
    <name evidence="2" type="ORF">TNIN_458601</name>
</gene>
<keyword evidence="3" id="KW-1185">Reference proteome</keyword>
<feature type="region of interest" description="Disordered" evidence="1">
    <location>
        <begin position="21"/>
        <end position="43"/>
    </location>
</feature>
<feature type="compositionally biased region" description="Basic and acidic residues" evidence="1">
    <location>
        <begin position="23"/>
        <end position="35"/>
    </location>
</feature>
<protein>
    <submittedName>
        <fullName evidence="2">Uncharacterized protein</fullName>
    </submittedName>
</protein>
<evidence type="ECO:0000313" key="3">
    <source>
        <dbReference type="Proteomes" id="UP000886998"/>
    </source>
</evidence>
<accession>A0A8X6Y0U7</accession>